<dbReference type="SMART" id="SM00342">
    <property type="entry name" value="HTH_ARAC"/>
    <property type="match status" value="1"/>
</dbReference>
<evidence type="ECO:0000256" key="1">
    <source>
        <dbReference type="ARBA" id="ARBA00023015"/>
    </source>
</evidence>
<keyword evidence="3" id="KW-0804">Transcription</keyword>
<evidence type="ECO:0000259" key="4">
    <source>
        <dbReference type="PROSITE" id="PS01124"/>
    </source>
</evidence>
<dbReference type="PROSITE" id="PS01124">
    <property type="entry name" value="HTH_ARAC_FAMILY_2"/>
    <property type="match status" value="1"/>
</dbReference>
<keyword evidence="6" id="KW-1185">Reference proteome</keyword>
<dbReference type="SUPFAM" id="SSF46689">
    <property type="entry name" value="Homeodomain-like"/>
    <property type="match status" value="2"/>
</dbReference>
<reference evidence="5 6" key="1">
    <citation type="submission" date="2023-12" db="EMBL/GenBank/DDBJ databases">
        <title>Marinobacter qingdaonensis sp. nov., isolated from the intertidal sediment of Qingdao, PR China.</title>
        <authorList>
            <person name="Li Y."/>
        </authorList>
    </citation>
    <scope>NUCLEOTIDE SEQUENCE [LARGE SCALE GENOMIC DNA]</scope>
    <source>
        <strain evidence="5 6">ASW11-75</strain>
    </source>
</reference>
<dbReference type="PANTHER" id="PTHR43280:SF2">
    <property type="entry name" value="HTH-TYPE TRANSCRIPTIONAL REGULATOR EXSA"/>
    <property type="match status" value="1"/>
</dbReference>
<dbReference type="InterPro" id="IPR018060">
    <property type="entry name" value="HTH_AraC"/>
</dbReference>
<dbReference type="Proteomes" id="UP001305746">
    <property type="component" value="Unassembled WGS sequence"/>
</dbReference>
<dbReference type="CDD" id="cd00156">
    <property type="entry name" value="REC"/>
    <property type="match status" value="1"/>
</dbReference>
<dbReference type="SUPFAM" id="SSF52172">
    <property type="entry name" value="CheY-like"/>
    <property type="match status" value="1"/>
</dbReference>
<keyword evidence="1" id="KW-0805">Transcription regulation</keyword>
<dbReference type="Gene3D" id="1.10.10.60">
    <property type="entry name" value="Homeodomain-like"/>
    <property type="match status" value="2"/>
</dbReference>
<evidence type="ECO:0000256" key="2">
    <source>
        <dbReference type="ARBA" id="ARBA00023125"/>
    </source>
</evidence>
<name>A0ABU5P2D0_9GAMM</name>
<evidence type="ECO:0000313" key="5">
    <source>
        <dbReference type="EMBL" id="MEA1082179.1"/>
    </source>
</evidence>
<organism evidence="5 6">
    <name type="scientific">Marinobacter qingdaonensis</name>
    <dbReference type="NCBI Taxonomy" id="3108486"/>
    <lineage>
        <taxon>Bacteria</taxon>
        <taxon>Pseudomonadati</taxon>
        <taxon>Pseudomonadota</taxon>
        <taxon>Gammaproteobacteria</taxon>
        <taxon>Pseudomonadales</taxon>
        <taxon>Marinobacteraceae</taxon>
        <taxon>Marinobacter</taxon>
    </lineage>
</organism>
<protein>
    <submittedName>
        <fullName evidence="5">Response regulator transcription factor</fullName>
    </submittedName>
</protein>
<sequence length="277" mass="31819">MEDAVVVMVDATQYGPDSELAQLIGTQFRLRQVKQRNMLKDFITQDRRTIICFEFDFPDISTLSQLSNIKRDYPSIPIVMFTEQHSEALAVWALRARVWNYFVKPVTPDAVLSSLGMLARTMAGGRESEGRDMAFPPQALPDDARFHKHRAGDKLVDLAVAHIEQHLHEKLSQTDIADRCGTSSYHLSRAFKEYYGITFQDYIMRRRLDRACELLHNASASVADVCWSVGFRDASYFTKMFHRHTGMTPSEYRRQWLGSRSEAPQTDLNVPLALRRL</sequence>
<accession>A0ABU5P2D0</accession>
<dbReference type="PRINTS" id="PR00032">
    <property type="entry name" value="HTHARAC"/>
</dbReference>
<dbReference type="InterPro" id="IPR009057">
    <property type="entry name" value="Homeodomain-like_sf"/>
</dbReference>
<dbReference type="Pfam" id="PF12833">
    <property type="entry name" value="HTH_18"/>
    <property type="match status" value="1"/>
</dbReference>
<comment type="caution">
    <text evidence="5">The sequence shown here is derived from an EMBL/GenBank/DDBJ whole genome shotgun (WGS) entry which is preliminary data.</text>
</comment>
<dbReference type="InterPro" id="IPR020449">
    <property type="entry name" value="Tscrpt_reg_AraC-type_HTH"/>
</dbReference>
<dbReference type="PANTHER" id="PTHR43280">
    <property type="entry name" value="ARAC-FAMILY TRANSCRIPTIONAL REGULATOR"/>
    <property type="match status" value="1"/>
</dbReference>
<proteinExistence type="predicted"/>
<dbReference type="InterPro" id="IPR011006">
    <property type="entry name" value="CheY-like_superfamily"/>
</dbReference>
<dbReference type="EMBL" id="JAYDCJ010000003">
    <property type="protein sequence ID" value="MEA1082179.1"/>
    <property type="molecule type" value="Genomic_DNA"/>
</dbReference>
<evidence type="ECO:0000313" key="6">
    <source>
        <dbReference type="Proteomes" id="UP001305746"/>
    </source>
</evidence>
<feature type="domain" description="HTH araC/xylS-type" evidence="4">
    <location>
        <begin position="157"/>
        <end position="255"/>
    </location>
</feature>
<dbReference type="Gene3D" id="3.40.50.2300">
    <property type="match status" value="1"/>
</dbReference>
<gene>
    <name evidence="5" type="ORF">U5822_16000</name>
</gene>
<keyword evidence="2" id="KW-0238">DNA-binding</keyword>
<evidence type="ECO:0000256" key="3">
    <source>
        <dbReference type="ARBA" id="ARBA00023163"/>
    </source>
</evidence>
<dbReference type="RefSeq" id="WP_322856611.1">
    <property type="nucleotide sequence ID" value="NZ_JAYDCJ010000003.1"/>
</dbReference>